<dbReference type="VEuPathDB" id="MicrosporidiaDB:NCER_101455"/>
<dbReference type="VEuPathDB" id="MicrosporidiaDB:AAJ76_5900018706"/>
<dbReference type="EMBL" id="JPQZ01000059">
    <property type="protein sequence ID" value="KKO74574.1"/>
    <property type="molecule type" value="Genomic_DNA"/>
</dbReference>
<evidence type="ECO:0000313" key="2">
    <source>
        <dbReference type="EMBL" id="KKO74574.1"/>
    </source>
</evidence>
<accession>A0A0F9Z9U2</accession>
<dbReference type="RefSeq" id="XP_024330316.1">
    <property type="nucleotide sequence ID" value="XM_024476037.1"/>
</dbReference>
<evidence type="ECO:0000256" key="1">
    <source>
        <dbReference type="SAM" id="Phobius"/>
    </source>
</evidence>
<dbReference type="AlphaFoldDB" id="A0A0F9Z9U2"/>
<keyword evidence="1" id="KW-0472">Membrane</keyword>
<keyword evidence="3" id="KW-1185">Reference proteome</keyword>
<reference evidence="2 3" key="1">
    <citation type="journal article" date="2015" name="Environ. Microbiol.">
        <title>Genome analyses suggest the presence of polyploidy and recent human-driven expansions in eight global populations of the honeybee pathogen Nosema ceranae.</title>
        <authorList>
            <person name="Pelin A."/>
            <person name="Selman M."/>
            <person name="Aris-Brosou S."/>
            <person name="Farinelli L."/>
            <person name="Corradi N."/>
        </authorList>
    </citation>
    <scope>NUCLEOTIDE SEQUENCE [LARGE SCALE GENOMIC DNA]</scope>
    <source>
        <strain evidence="2 3">PA08 1199</strain>
    </source>
</reference>
<comment type="caution">
    <text evidence="2">The sequence shown here is derived from an EMBL/GenBank/DDBJ whole genome shotgun (WGS) entry which is preliminary data.</text>
</comment>
<sequence>MKAPVFPVFSLKTYYNYVIAAGGGGSKDFGKKNGILILDETTYKDIAFYETEDIIVGLSISRGEMCLEIDDLRRDEEDSSISTSTKSLSGVLNDFPLFFAGRGTNFIYVCKFDGTSLTPINKIEKSANVLLFKRHLLFISNKKLFAIYDAIHKIREVKKTKKYNKQSSTNTLVEDEIQEEYIYALKKVGNKILVEREEGKTDIPNTWDDFFIVGNRIHKVAIENQEYSFVFNGKKYSYQQEIGDIACLGDETLVFYLKGVDSQLIFLGKTQAFFKIPKITCMTIDSDEFVSIGTADGKGYLFKNFKLFCEKKLCDLSITGISYEKGYFYYSSFNGLVNRKKVFSLLKMLLIIFFILMMFIAIVIQMFRKKNELVEN</sequence>
<keyword evidence="1" id="KW-1133">Transmembrane helix</keyword>
<gene>
    <name evidence="2" type="ORF">AAJ76_5900018706</name>
</gene>
<organism evidence="2 3">
    <name type="scientific">Vairimorpha ceranae</name>
    <dbReference type="NCBI Taxonomy" id="40302"/>
    <lineage>
        <taxon>Eukaryota</taxon>
        <taxon>Fungi</taxon>
        <taxon>Fungi incertae sedis</taxon>
        <taxon>Microsporidia</taxon>
        <taxon>Nosematidae</taxon>
        <taxon>Vairimorpha</taxon>
    </lineage>
</organism>
<dbReference type="OMA" id="ITPCAIP"/>
<keyword evidence="1" id="KW-0812">Transmembrane</keyword>
<feature type="transmembrane region" description="Helical" evidence="1">
    <location>
        <begin position="348"/>
        <end position="367"/>
    </location>
</feature>
<dbReference type="Proteomes" id="UP000034350">
    <property type="component" value="Unassembled WGS sequence"/>
</dbReference>
<dbReference type="OrthoDB" id="2195960at2759"/>
<name>A0A0F9Z9U2_9MICR</name>
<dbReference type="VEuPathDB" id="MicrosporidiaDB:G9O61_00g013700"/>
<proteinExistence type="predicted"/>
<dbReference type="GeneID" id="36320985"/>
<evidence type="ECO:0000313" key="3">
    <source>
        <dbReference type="Proteomes" id="UP000034350"/>
    </source>
</evidence>
<protein>
    <submittedName>
        <fullName evidence="2">Uncharacterized protein</fullName>
    </submittedName>
</protein>